<accession>A0A8S1VZW5</accession>
<organism evidence="1 2">
    <name type="scientific">Paramecium octaurelia</name>
    <dbReference type="NCBI Taxonomy" id="43137"/>
    <lineage>
        <taxon>Eukaryota</taxon>
        <taxon>Sar</taxon>
        <taxon>Alveolata</taxon>
        <taxon>Ciliophora</taxon>
        <taxon>Intramacronucleata</taxon>
        <taxon>Oligohymenophorea</taxon>
        <taxon>Peniculida</taxon>
        <taxon>Parameciidae</taxon>
        <taxon>Paramecium</taxon>
    </lineage>
</organism>
<dbReference type="EMBL" id="CAJJDP010000075">
    <property type="protein sequence ID" value="CAD8181349.1"/>
    <property type="molecule type" value="Genomic_DNA"/>
</dbReference>
<evidence type="ECO:0000313" key="2">
    <source>
        <dbReference type="Proteomes" id="UP000683925"/>
    </source>
</evidence>
<comment type="caution">
    <text evidence="1">The sequence shown here is derived from an EMBL/GenBank/DDBJ whole genome shotgun (WGS) entry which is preliminary data.</text>
</comment>
<evidence type="ECO:0000313" key="1">
    <source>
        <dbReference type="EMBL" id="CAD8181349.1"/>
    </source>
</evidence>
<gene>
    <name evidence="1" type="ORF">POCTA_138.1.T0760272</name>
</gene>
<dbReference type="AlphaFoldDB" id="A0A8S1VZW5"/>
<protein>
    <submittedName>
        <fullName evidence="1">Uncharacterized protein</fullName>
    </submittedName>
</protein>
<keyword evidence="2" id="KW-1185">Reference proteome</keyword>
<sequence length="100" mass="11703">MNQVRNGNAYIKNTLSHSNRVIQALFIPSSTIKTLYLDEHGIIYKNAFAVMTDMDEFIITNSKDKICKNRNISSFKLSPNNQSSWWKDAKIIFKKRRRSF</sequence>
<name>A0A8S1VZW5_PAROT</name>
<reference evidence="1" key="1">
    <citation type="submission" date="2021-01" db="EMBL/GenBank/DDBJ databases">
        <authorList>
            <consortium name="Genoscope - CEA"/>
            <person name="William W."/>
        </authorList>
    </citation>
    <scope>NUCLEOTIDE SEQUENCE</scope>
</reference>
<dbReference type="Proteomes" id="UP000683925">
    <property type="component" value="Unassembled WGS sequence"/>
</dbReference>
<proteinExistence type="predicted"/>